<organism evidence="1">
    <name type="scientific">Tetraodon nigroviridis</name>
    <name type="common">Spotted green pufferfish</name>
    <name type="synonym">Chelonodon nigroviridis</name>
    <dbReference type="NCBI Taxonomy" id="99883"/>
    <lineage>
        <taxon>Eukaryota</taxon>
        <taxon>Metazoa</taxon>
        <taxon>Chordata</taxon>
        <taxon>Craniata</taxon>
        <taxon>Vertebrata</taxon>
        <taxon>Euteleostomi</taxon>
        <taxon>Actinopterygii</taxon>
        <taxon>Neopterygii</taxon>
        <taxon>Teleostei</taxon>
        <taxon>Neoteleostei</taxon>
        <taxon>Acanthomorphata</taxon>
        <taxon>Eupercaria</taxon>
        <taxon>Tetraodontiformes</taxon>
        <taxon>Tetradontoidea</taxon>
        <taxon>Tetraodontidae</taxon>
        <taxon>Tetraodon</taxon>
    </lineage>
</organism>
<dbReference type="PANTHER" id="PTHR15505:SF4">
    <property type="entry name" value="RIIA DOMAIN-CONTAINING PROTEIN 1"/>
    <property type="match status" value="1"/>
</dbReference>
<dbReference type="CDD" id="cd22971">
    <property type="entry name" value="DD_RIIAD1"/>
    <property type="match status" value="1"/>
</dbReference>
<dbReference type="EMBL" id="CAAE01015044">
    <property type="protein sequence ID" value="CAG11885.1"/>
    <property type="molecule type" value="Genomic_DNA"/>
</dbReference>
<dbReference type="KEGG" id="tng:GSTEN00033978G001"/>
<dbReference type="PANTHER" id="PTHR15505">
    <property type="entry name" value="RIIA DOMAIN-CONTAINING PROTEIN 1"/>
    <property type="match status" value="1"/>
</dbReference>
<evidence type="ECO:0000313" key="1">
    <source>
        <dbReference type="EMBL" id="CAG11885.1"/>
    </source>
</evidence>
<name>Q4RI97_TETNG</name>
<proteinExistence type="predicted"/>
<dbReference type="InterPro" id="IPR059162">
    <property type="entry name" value="RIIAD1"/>
</dbReference>
<dbReference type="AlphaFoldDB" id="Q4RI97"/>
<gene>
    <name evidence="1" type="ORF">GSTENG00033978001</name>
</gene>
<dbReference type="OrthoDB" id="10249338at2759"/>
<comment type="caution">
    <text evidence="1">The sequence shown here is derived from an EMBL/GenBank/DDBJ whole genome shotgun (WGS) entry which is preliminary data.</text>
</comment>
<protein>
    <submittedName>
        <fullName evidence="1">(spotted green pufferfish) hypothetical protein</fullName>
    </submittedName>
</protein>
<accession>Q4RI97</accession>
<reference evidence="1" key="1">
    <citation type="journal article" date="2004" name="Nature">
        <title>Genome duplication in the teleost fish Tetraodon nigroviridis reveals the early vertebrate proto-karyotype.</title>
        <authorList>
            <person name="Jaillon O."/>
            <person name="Aury J.-M."/>
            <person name="Brunet F."/>
            <person name="Petit J.-L."/>
            <person name="Stange-Thomann N."/>
            <person name="Mauceli E."/>
            <person name="Bouneau L."/>
            <person name="Fischer C."/>
            <person name="Ozouf-Costaz C."/>
            <person name="Bernot A."/>
            <person name="Nicaud S."/>
            <person name="Jaffe D."/>
            <person name="Fisher S."/>
            <person name="Lutfalla G."/>
            <person name="Dossat C."/>
            <person name="Segurens B."/>
            <person name="Dasilva C."/>
            <person name="Salanoubat M."/>
            <person name="Levy M."/>
            <person name="Boudet N."/>
            <person name="Castellano S."/>
            <person name="Anthouard V."/>
            <person name="Jubin C."/>
            <person name="Castelli V."/>
            <person name="Katinka M."/>
            <person name="Vacherie B."/>
            <person name="Biemont C."/>
            <person name="Skalli Z."/>
            <person name="Cattolico L."/>
            <person name="Poulain J."/>
            <person name="De Berardinis V."/>
            <person name="Cruaud C."/>
            <person name="Duprat S."/>
            <person name="Brottier P."/>
            <person name="Coutanceau J.-P."/>
            <person name="Gouzy J."/>
            <person name="Parra G."/>
            <person name="Lardier G."/>
            <person name="Chapple C."/>
            <person name="McKernan K.J."/>
            <person name="McEwan P."/>
            <person name="Bosak S."/>
            <person name="Kellis M."/>
            <person name="Volff J.-N."/>
            <person name="Guigo R."/>
            <person name="Zody M.C."/>
            <person name="Mesirov J."/>
            <person name="Lindblad-Toh K."/>
            <person name="Birren B."/>
            <person name="Nusbaum C."/>
            <person name="Kahn D."/>
            <person name="Robinson-Rechavi M."/>
            <person name="Laudet V."/>
            <person name="Schachter V."/>
            <person name="Quetier F."/>
            <person name="Saurin W."/>
            <person name="Scarpelli C."/>
            <person name="Wincker P."/>
            <person name="Lander E.S."/>
            <person name="Weissenbach J."/>
            <person name="Roest Crollius H."/>
        </authorList>
    </citation>
    <scope>NUCLEOTIDE SEQUENCE [LARGE SCALE GENOMIC DNA]</scope>
</reference>
<sequence length="83" mass="9687">MCVLTSEQQDKLRQFKIKTRIDNERYLRSHPEVEIMISDFLRDVLLKRPTDIRRFAADHFGRTVPDVPDVVTDSNLEANGEAE</sequence>
<reference evidence="1" key="2">
    <citation type="submission" date="2004-02" db="EMBL/GenBank/DDBJ databases">
        <authorList>
            <consortium name="Genoscope"/>
            <consortium name="Whitehead Institute Centre for Genome Research"/>
        </authorList>
    </citation>
    <scope>NUCLEOTIDE SEQUENCE</scope>
</reference>
<dbReference type="SUPFAM" id="SSF47391">
    <property type="entry name" value="Dimerization-anchoring domain of cAMP-dependent PK regulatory subunit"/>
    <property type="match status" value="1"/>
</dbReference>